<dbReference type="Pfam" id="PF04241">
    <property type="entry name" value="DUF423"/>
    <property type="match status" value="1"/>
</dbReference>
<comment type="similarity">
    <text evidence="2">Belongs to the UPF0382 family.</text>
</comment>
<dbReference type="EMBL" id="JBEVCJ010000014">
    <property type="protein sequence ID" value="MET1255868.1"/>
    <property type="molecule type" value="Genomic_DNA"/>
</dbReference>
<evidence type="ECO:0000256" key="1">
    <source>
        <dbReference type="ARBA" id="ARBA00004141"/>
    </source>
</evidence>
<evidence type="ECO:0000256" key="3">
    <source>
        <dbReference type="ARBA" id="ARBA00022692"/>
    </source>
</evidence>
<sequence>MSLTKHKPWILIVGSGFALFAVLLGAFAAHALKTQVDAYSLGIFKTAVNYQMNHALGLLVIGVLKSINRFSTHYLNYAAMAMIAGILLFSGSLYLLALLNIKWFGAITPLGGLLFLIGWGLLIYALLTDGRANQAKTSD</sequence>
<gene>
    <name evidence="7" type="ORF">ABVT43_12080</name>
</gene>
<dbReference type="RefSeq" id="WP_353896454.1">
    <property type="nucleotide sequence ID" value="NZ_JBEVCJ010000014.1"/>
</dbReference>
<evidence type="ECO:0000313" key="8">
    <source>
        <dbReference type="Proteomes" id="UP001548189"/>
    </source>
</evidence>
<accession>A0ABV2BV91</accession>
<keyword evidence="8" id="KW-1185">Reference proteome</keyword>
<name>A0ABV2BV91_9GAMM</name>
<reference evidence="7 8" key="1">
    <citation type="submission" date="2024-06" db="EMBL/GenBank/DDBJ databases">
        <authorList>
            <person name="Li F."/>
        </authorList>
    </citation>
    <scope>NUCLEOTIDE SEQUENCE [LARGE SCALE GENOMIC DNA]</scope>
    <source>
        <strain evidence="7 8">GXAS 311</strain>
    </source>
</reference>
<evidence type="ECO:0000256" key="2">
    <source>
        <dbReference type="ARBA" id="ARBA00009694"/>
    </source>
</evidence>
<feature type="transmembrane region" description="Helical" evidence="6">
    <location>
        <begin position="103"/>
        <end position="127"/>
    </location>
</feature>
<feature type="transmembrane region" description="Helical" evidence="6">
    <location>
        <begin position="74"/>
        <end position="97"/>
    </location>
</feature>
<evidence type="ECO:0000313" key="7">
    <source>
        <dbReference type="EMBL" id="MET1255868.1"/>
    </source>
</evidence>
<keyword evidence="3 6" id="KW-0812">Transmembrane</keyword>
<comment type="caution">
    <text evidence="7">The sequence shown here is derived from an EMBL/GenBank/DDBJ whole genome shotgun (WGS) entry which is preliminary data.</text>
</comment>
<dbReference type="InterPro" id="IPR006696">
    <property type="entry name" value="DUF423"/>
</dbReference>
<keyword evidence="5 6" id="KW-0472">Membrane</keyword>
<keyword evidence="4 6" id="KW-1133">Transmembrane helix</keyword>
<dbReference type="PANTHER" id="PTHR43461">
    <property type="entry name" value="TRANSMEMBRANE PROTEIN 256"/>
    <property type="match status" value="1"/>
</dbReference>
<evidence type="ECO:0000256" key="5">
    <source>
        <dbReference type="ARBA" id="ARBA00023136"/>
    </source>
</evidence>
<comment type="subcellular location">
    <subcellularLocation>
        <location evidence="1">Membrane</location>
        <topology evidence="1">Multi-pass membrane protein</topology>
    </subcellularLocation>
</comment>
<evidence type="ECO:0000256" key="4">
    <source>
        <dbReference type="ARBA" id="ARBA00022989"/>
    </source>
</evidence>
<evidence type="ECO:0000256" key="6">
    <source>
        <dbReference type="SAM" id="Phobius"/>
    </source>
</evidence>
<protein>
    <submittedName>
        <fullName evidence="7">DUF423 domain-containing protein</fullName>
    </submittedName>
</protein>
<dbReference type="PANTHER" id="PTHR43461:SF1">
    <property type="entry name" value="TRANSMEMBRANE PROTEIN 256"/>
    <property type="match status" value="1"/>
</dbReference>
<organism evidence="7 8">
    <name type="scientific">Aliikangiella maris</name>
    <dbReference type="NCBI Taxonomy" id="3162458"/>
    <lineage>
        <taxon>Bacteria</taxon>
        <taxon>Pseudomonadati</taxon>
        <taxon>Pseudomonadota</taxon>
        <taxon>Gammaproteobacteria</taxon>
        <taxon>Oceanospirillales</taxon>
        <taxon>Pleioneaceae</taxon>
        <taxon>Aliikangiella</taxon>
    </lineage>
</organism>
<proteinExistence type="inferred from homology"/>
<dbReference type="Proteomes" id="UP001548189">
    <property type="component" value="Unassembled WGS sequence"/>
</dbReference>